<protein>
    <submittedName>
        <fullName evidence="1">Uncharacterized protein</fullName>
    </submittedName>
</protein>
<name>A0A4Y2J1U5_ARAVE</name>
<evidence type="ECO:0000313" key="1">
    <source>
        <dbReference type="EMBL" id="GBM83854.1"/>
    </source>
</evidence>
<sequence>MDFRWRLGSRQIFRLVVVRSLGPWISTLDSGHPTRSKLMDTFTLIGFCLVKLFTSFHQTGLEQGRCGGGGCRRRRGCSLQEVAPPLPDWVVNNCSVYHAAGRYPTLVWFQDSCFFKFTCSRVDRSTDNPPLDIFVCRHKNLY</sequence>
<gene>
    <name evidence="1" type="ORF">AVEN_145077_1</name>
</gene>
<dbReference type="AlphaFoldDB" id="A0A4Y2J1U5"/>
<reference evidence="1 2" key="1">
    <citation type="journal article" date="2019" name="Sci. Rep.">
        <title>Orb-weaving spider Araneus ventricosus genome elucidates the spidroin gene catalogue.</title>
        <authorList>
            <person name="Kono N."/>
            <person name="Nakamura H."/>
            <person name="Ohtoshi R."/>
            <person name="Moran D.A.P."/>
            <person name="Shinohara A."/>
            <person name="Yoshida Y."/>
            <person name="Fujiwara M."/>
            <person name="Mori M."/>
            <person name="Tomita M."/>
            <person name="Arakawa K."/>
        </authorList>
    </citation>
    <scope>NUCLEOTIDE SEQUENCE [LARGE SCALE GENOMIC DNA]</scope>
</reference>
<dbReference type="EMBL" id="BGPR01003112">
    <property type="protein sequence ID" value="GBM83854.1"/>
    <property type="molecule type" value="Genomic_DNA"/>
</dbReference>
<evidence type="ECO:0000313" key="2">
    <source>
        <dbReference type="Proteomes" id="UP000499080"/>
    </source>
</evidence>
<proteinExistence type="predicted"/>
<organism evidence="1 2">
    <name type="scientific">Araneus ventricosus</name>
    <name type="common">Orbweaver spider</name>
    <name type="synonym">Epeira ventricosa</name>
    <dbReference type="NCBI Taxonomy" id="182803"/>
    <lineage>
        <taxon>Eukaryota</taxon>
        <taxon>Metazoa</taxon>
        <taxon>Ecdysozoa</taxon>
        <taxon>Arthropoda</taxon>
        <taxon>Chelicerata</taxon>
        <taxon>Arachnida</taxon>
        <taxon>Araneae</taxon>
        <taxon>Araneomorphae</taxon>
        <taxon>Entelegynae</taxon>
        <taxon>Araneoidea</taxon>
        <taxon>Araneidae</taxon>
        <taxon>Araneus</taxon>
    </lineage>
</organism>
<accession>A0A4Y2J1U5</accession>
<keyword evidence="2" id="KW-1185">Reference proteome</keyword>
<dbReference type="Proteomes" id="UP000499080">
    <property type="component" value="Unassembled WGS sequence"/>
</dbReference>
<comment type="caution">
    <text evidence="1">The sequence shown here is derived from an EMBL/GenBank/DDBJ whole genome shotgun (WGS) entry which is preliminary data.</text>
</comment>